<dbReference type="InterPro" id="IPR006076">
    <property type="entry name" value="FAD-dep_OxRdtase"/>
</dbReference>
<dbReference type="Gene3D" id="1.10.10.1100">
    <property type="entry name" value="BFD-like [2Fe-2S]-binding domain"/>
    <property type="match status" value="1"/>
</dbReference>
<dbReference type="Gene3D" id="3.30.9.10">
    <property type="entry name" value="D-Amino Acid Oxidase, subunit A, domain 2"/>
    <property type="match status" value="1"/>
</dbReference>
<proteinExistence type="predicted"/>
<accession>A0ABS5PST3</accession>
<protein>
    <submittedName>
        <fullName evidence="3">NAD(P)/FAD-dependent oxidoreductase</fullName>
    </submittedName>
</protein>
<dbReference type="Pfam" id="PF01266">
    <property type="entry name" value="DAO"/>
    <property type="match status" value="1"/>
</dbReference>
<dbReference type="InterPro" id="IPR052745">
    <property type="entry name" value="G3P_Oxidase/Oxidoreductase"/>
</dbReference>
<keyword evidence="4" id="KW-1185">Reference proteome</keyword>
<organism evidence="3 4">
    <name type="scientific">Fusibacter paucivorans</name>
    <dbReference type="NCBI Taxonomy" id="76009"/>
    <lineage>
        <taxon>Bacteria</taxon>
        <taxon>Bacillati</taxon>
        <taxon>Bacillota</taxon>
        <taxon>Clostridia</taxon>
        <taxon>Eubacteriales</taxon>
        <taxon>Eubacteriales Family XII. Incertae Sedis</taxon>
        <taxon>Fusibacter</taxon>
    </lineage>
</organism>
<dbReference type="Proteomes" id="UP000746471">
    <property type="component" value="Unassembled WGS sequence"/>
</dbReference>
<gene>
    <name evidence="3" type="ORF">KHM83_13075</name>
</gene>
<dbReference type="InterPro" id="IPR036188">
    <property type="entry name" value="FAD/NAD-bd_sf"/>
</dbReference>
<dbReference type="RefSeq" id="WP_213237473.1">
    <property type="nucleotide sequence ID" value="NZ_JAHBCL010000022.1"/>
</dbReference>
<comment type="caution">
    <text evidence="3">The sequence shown here is derived from an EMBL/GenBank/DDBJ whole genome shotgun (WGS) entry which is preliminary data.</text>
</comment>
<dbReference type="EMBL" id="JAHBCL010000022">
    <property type="protein sequence ID" value="MBS7527611.1"/>
    <property type="molecule type" value="Genomic_DNA"/>
</dbReference>
<dbReference type="Pfam" id="PF04324">
    <property type="entry name" value="Fer2_BFD"/>
    <property type="match status" value="1"/>
</dbReference>
<dbReference type="PRINTS" id="PR00411">
    <property type="entry name" value="PNDRDTASEI"/>
</dbReference>
<evidence type="ECO:0000259" key="2">
    <source>
        <dbReference type="Pfam" id="PF04324"/>
    </source>
</evidence>
<evidence type="ECO:0000313" key="4">
    <source>
        <dbReference type="Proteomes" id="UP000746471"/>
    </source>
</evidence>
<dbReference type="PANTHER" id="PTHR42720:SF1">
    <property type="entry name" value="GLYCEROL 3-PHOSPHATE OXIDASE"/>
    <property type="match status" value="1"/>
</dbReference>
<dbReference type="InterPro" id="IPR007419">
    <property type="entry name" value="BFD-like_2Fe2S-bd_dom"/>
</dbReference>
<evidence type="ECO:0000259" key="1">
    <source>
        <dbReference type="Pfam" id="PF01266"/>
    </source>
</evidence>
<feature type="domain" description="FAD dependent oxidoreductase" evidence="1">
    <location>
        <begin position="3"/>
        <end position="352"/>
    </location>
</feature>
<name>A0ABS5PST3_9FIRM</name>
<sequence length="479" mass="51756">MLDIVIIGGGVVGCAIARTLSKYDVDIALVEREKDVSLGASKANSGIVHGGYAGKYGTQKGKFCIRGNAMYPQLEKELNFGFNPIGGVMLAFEPEDFEVIEKQIENGKKVGQNDMVRMSRDAMLTMLPHVNPAILGGVYIPSIGIASPYELTIALAENAMANGVAFHLGQTVTGLKRNEVGGFDVMTDHGMLQTKVVINAAGRYSGQIAAMVDDEIMIKPRKGQYILLGKDQAHLASKVIFQTPGPKGKGILVTPTVRGNLMIGPDAEDLMQDVNTDTTVENLTAIVEKARQSVPAFDLRRSLTTFSGVRAIAADGDFIVERSACEGVYHAAGIDSPGFTSSPAIAAYMAELLLEDGIIQREKEAWSPERRGIVIPKASDFKGDLESDDPEKHIICRCERVTEAEIVDAMSRGILLDSTDAIKRRTRAGMGNCQGQFCGSRVKALMAETLGVDPEQISRRTETAPPPQRVDIQTIRKMK</sequence>
<evidence type="ECO:0000313" key="3">
    <source>
        <dbReference type="EMBL" id="MBS7527611.1"/>
    </source>
</evidence>
<dbReference type="SUPFAM" id="SSF51905">
    <property type="entry name" value="FAD/NAD(P)-binding domain"/>
    <property type="match status" value="1"/>
</dbReference>
<dbReference type="SUPFAM" id="SSF54373">
    <property type="entry name" value="FAD-linked reductases, C-terminal domain"/>
    <property type="match status" value="1"/>
</dbReference>
<dbReference type="Gene3D" id="3.50.50.60">
    <property type="entry name" value="FAD/NAD(P)-binding domain"/>
    <property type="match status" value="1"/>
</dbReference>
<dbReference type="PANTHER" id="PTHR42720">
    <property type="entry name" value="GLYCEROL-3-PHOSPHATE DEHYDROGENASE"/>
    <property type="match status" value="1"/>
</dbReference>
<dbReference type="InterPro" id="IPR041854">
    <property type="entry name" value="BFD-like_2Fe2S-bd_dom_sf"/>
</dbReference>
<feature type="domain" description="BFD-like [2Fe-2S]-binding" evidence="2">
    <location>
        <begin position="394"/>
        <end position="448"/>
    </location>
</feature>
<dbReference type="CDD" id="cd19946">
    <property type="entry name" value="GlpA-like_Fer2_BFD-like"/>
    <property type="match status" value="1"/>
</dbReference>
<reference evidence="3 4" key="1">
    <citation type="submission" date="2021-05" db="EMBL/GenBank/DDBJ databases">
        <title>Fusibacter ferrireducens sp. nov., an anaerobic, sulfur- and Fe-reducing bacterium isolated from the mangrove sediment.</title>
        <authorList>
            <person name="Qiu D."/>
        </authorList>
    </citation>
    <scope>NUCLEOTIDE SEQUENCE [LARGE SCALE GENOMIC DNA]</scope>
    <source>
        <strain evidence="3 4">DSM 12116</strain>
    </source>
</reference>